<dbReference type="CDD" id="cd00075">
    <property type="entry name" value="HATPase"/>
    <property type="match status" value="1"/>
</dbReference>
<name>A0A0A5GJI1_9BACI</name>
<dbReference type="PANTHER" id="PTHR45528:SF11">
    <property type="entry name" value="HISTIDINE KINASE"/>
    <property type="match status" value="1"/>
</dbReference>
<dbReference type="Pfam" id="PF00512">
    <property type="entry name" value="HisKA"/>
    <property type="match status" value="1"/>
</dbReference>
<dbReference type="Gene3D" id="3.30.565.10">
    <property type="entry name" value="Histidine kinase-like ATPase, C-terminal domain"/>
    <property type="match status" value="1"/>
</dbReference>
<feature type="transmembrane region" description="Helical" evidence="17">
    <location>
        <begin position="151"/>
        <end position="173"/>
    </location>
</feature>
<evidence type="ECO:0000256" key="3">
    <source>
        <dbReference type="ARBA" id="ARBA00012438"/>
    </source>
</evidence>
<feature type="domain" description="Histidine kinase" evidence="18">
    <location>
        <begin position="232"/>
        <end position="448"/>
    </location>
</feature>
<keyword evidence="7 17" id="KW-0812">Transmembrane</keyword>
<evidence type="ECO:0000256" key="6">
    <source>
        <dbReference type="ARBA" id="ARBA00022679"/>
    </source>
</evidence>
<dbReference type="InterPro" id="IPR003661">
    <property type="entry name" value="HisK_dim/P_dom"/>
</dbReference>
<dbReference type="InterPro" id="IPR003594">
    <property type="entry name" value="HATPase_dom"/>
</dbReference>
<keyword evidence="6" id="KW-0808">Transferase</keyword>
<dbReference type="RefSeq" id="WP_026800768.1">
    <property type="nucleotide sequence ID" value="NZ_AULI01000010.1"/>
</dbReference>
<dbReference type="GO" id="GO:0005524">
    <property type="term" value="F:ATP binding"/>
    <property type="evidence" value="ECO:0007669"/>
    <property type="project" value="UniProtKB-KW"/>
</dbReference>
<accession>A0A0A5GJI1</accession>
<dbReference type="InterPro" id="IPR036097">
    <property type="entry name" value="HisK_dim/P_sf"/>
</dbReference>
<evidence type="ECO:0000256" key="17">
    <source>
        <dbReference type="SAM" id="Phobius"/>
    </source>
</evidence>
<dbReference type="PROSITE" id="PS50885">
    <property type="entry name" value="HAMP"/>
    <property type="match status" value="1"/>
</dbReference>
<dbReference type="STRING" id="1385510.GCA_000425205_02430"/>
<evidence type="ECO:0000256" key="4">
    <source>
        <dbReference type="ARBA" id="ARBA00022475"/>
    </source>
</evidence>
<comment type="function">
    <text evidence="15">Member of the two-component regulatory system HssS/HssR involved in intracellular heme homeostasis and tempering of staphylococcal virulence. HssS functions as a heme sensor histidine kinase which is autophosphorylated at a histidine residue and transfers its phosphate group to an aspartate residue of HssR. HssR/HssS activates the expression of hrtAB, an efflux pump, in response to extracellular heme, hemin, hemoglobin or blood.</text>
</comment>
<dbReference type="SUPFAM" id="SSF47384">
    <property type="entry name" value="Homodimeric domain of signal transducing histidine kinase"/>
    <property type="match status" value="1"/>
</dbReference>
<keyword evidence="9 20" id="KW-0418">Kinase</keyword>
<dbReference type="InterPro" id="IPR050398">
    <property type="entry name" value="HssS/ArlS-like"/>
</dbReference>
<dbReference type="OrthoDB" id="9780718at2"/>
<dbReference type="Proteomes" id="UP000030528">
    <property type="component" value="Unassembled WGS sequence"/>
</dbReference>
<dbReference type="PROSITE" id="PS50109">
    <property type="entry name" value="HIS_KIN"/>
    <property type="match status" value="1"/>
</dbReference>
<dbReference type="Pfam" id="PF00672">
    <property type="entry name" value="HAMP"/>
    <property type="match status" value="1"/>
</dbReference>
<evidence type="ECO:0000256" key="8">
    <source>
        <dbReference type="ARBA" id="ARBA00022741"/>
    </source>
</evidence>
<evidence type="ECO:0000256" key="10">
    <source>
        <dbReference type="ARBA" id="ARBA00022840"/>
    </source>
</evidence>
<protein>
    <recommendedName>
        <fullName evidence="16">Heme sensor protein HssS</fullName>
        <ecNumber evidence="3">2.7.13.3</ecNumber>
    </recommendedName>
</protein>
<comment type="subcellular location">
    <subcellularLocation>
        <location evidence="2">Cell membrane</location>
        <topology evidence="2">Multi-pass membrane protein</topology>
    </subcellularLocation>
</comment>
<dbReference type="eggNOG" id="COG2205">
    <property type="taxonomic scope" value="Bacteria"/>
</dbReference>
<feature type="domain" description="HAMP" evidence="19">
    <location>
        <begin position="172"/>
        <end position="224"/>
    </location>
</feature>
<dbReference type="SMART" id="SM00304">
    <property type="entry name" value="HAMP"/>
    <property type="match status" value="1"/>
</dbReference>
<gene>
    <name evidence="20" type="ORF">N781_04750</name>
</gene>
<evidence type="ECO:0000259" key="18">
    <source>
        <dbReference type="PROSITE" id="PS50109"/>
    </source>
</evidence>
<comment type="caution">
    <text evidence="20">The sequence shown here is derived from an EMBL/GenBank/DDBJ whole genome shotgun (WGS) entry which is preliminary data.</text>
</comment>
<reference evidence="20 21" key="1">
    <citation type="submission" date="2013-08" db="EMBL/GenBank/DDBJ databases">
        <authorList>
            <person name="Huang J."/>
            <person name="Wang G."/>
        </authorList>
    </citation>
    <scope>NUCLEOTIDE SEQUENCE [LARGE SCALE GENOMIC DNA]</scope>
    <source>
        <strain evidence="20 21">JSM 076056</strain>
    </source>
</reference>
<comment type="catalytic activity">
    <reaction evidence="1">
        <text>ATP + protein L-histidine = ADP + protein N-phospho-L-histidine.</text>
        <dbReference type="EC" id="2.7.13.3"/>
    </reaction>
</comment>
<proteinExistence type="predicted"/>
<organism evidence="20 21">
    <name type="scientific">Pontibacillus halophilus JSM 076056 = DSM 19796</name>
    <dbReference type="NCBI Taxonomy" id="1385510"/>
    <lineage>
        <taxon>Bacteria</taxon>
        <taxon>Bacillati</taxon>
        <taxon>Bacillota</taxon>
        <taxon>Bacilli</taxon>
        <taxon>Bacillales</taxon>
        <taxon>Bacillaceae</taxon>
        <taxon>Pontibacillus</taxon>
    </lineage>
</organism>
<dbReference type="Gene3D" id="1.10.287.130">
    <property type="match status" value="1"/>
</dbReference>
<evidence type="ECO:0000256" key="15">
    <source>
        <dbReference type="ARBA" id="ARBA00037219"/>
    </source>
</evidence>
<dbReference type="SUPFAM" id="SSF55874">
    <property type="entry name" value="ATPase domain of HSP90 chaperone/DNA topoisomerase II/histidine kinase"/>
    <property type="match status" value="1"/>
</dbReference>
<dbReference type="SMART" id="SM00388">
    <property type="entry name" value="HisKA"/>
    <property type="match status" value="1"/>
</dbReference>
<keyword evidence="12" id="KW-0902">Two-component regulatory system</keyword>
<dbReference type="PRINTS" id="PR00344">
    <property type="entry name" value="BCTRLSENSOR"/>
</dbReference>
<dbReference type="EMBL" id="AVPE01000010">
    <property type="protein sequence ID" value="KGX91373.1"/>
    <property type="molecule type" value="Genomic_DNA"/>
</dbReference>
<keyword evidence="14 17" id="KW-0472">Membrane</keyword>
<evidence type="ECO:0000256" key="9">
    <source>
        <dbReference type="ARBA" id="ARBA00022777"/>
    </source>
</evidence>
<dbReference type="EC" id="2.7.13.3" evidence="3"/>
<dbReference type="CDD" id="cd00082">
    <property type="entry name" value="HisKA"/>
    <property type="match status" value="1"/>
</dbReference>
<dbReference type="AlphaFoldDB" id="A0A0A5GJI1"/>
<dbReference type="Pfam" id="PF02518">
    <property type="entry name" value="HATPase_c"/>
    <property type="match status" value="1"/>
</dbReference>
<evidence type="ECO:0000313" key="21">
    <source>
        <dbReference type="Proteomes" id="UP000030528"/>
    </source>
</evidence>
<keyword evidence="8" id="KW-0547">Nucleotide-binding</keyword>
<dbReference type="FunFam" id="1.10.287.130:FF:000001">
    <property type="entry name" value="Two-component sensor histidine kinase"/>
    <property type="match status" value="1"/>
</dbReference>
<dbReference type="Gene3D" id="6.10.340.10">
    <property type="match status" value="1"/>
</dbReference>
<evidence type="ECO:0000256" key="1">
    <source>
        <dbReference type="ARBA" id="ARBA00000085"/>
    </source>
</evidence>
<evidence type="ECO:0000256" key="16">
    <source>
        <dbReference type="ARBA" id="ARBA00040841"/>
    </source>
</evidence>
<sequence>MKSLYVQIVVTFFGAILISLIITFLISGRLHALQVAERLEDRMVTVGKDFIGLYKDDPSIDVEVYLDAMSSLSFDVLLFKEDSTTRLYENPEEEWEITDDNVDKVLGGGVFKQYKLPPRLMIGLPFESEGQSHALFLRPNFDFFFVDFRKLIIILFLTILVIGSFIFILTTRWTVRPIKEMTRSAEQLAKGNFNVEIESKRKDELGSLARSFNDMAHGLGELDGMRQQFVSNVSHEIQSPLTSIQGFARALRDGVVKDESSRDEYLTIIEQESKRLSVLSQNLLKLATLDLDHPPFEPVSYSLGEQIRRVLASLEPQWSSKDIEMKVHIDEGDFIGDQHQLEQVWINLLSNAIRHTEEEGIIVVSLRYEEDKAIVSLQDSGEGISEEDQQRIFERFYKVDKARTRKEGGNGLGLSIANKIVQLHGGEITVKSEPGRGATFSVALPKYQTSASLKLEK</sequence>
<evidence type="ECO:0000256" key="2">
    <source>
        <dbReference type="ARBA" id="ARBA00004651"/>
    </source>
</evidence>
<evidence type="ECO:0000256" key="14">
    <source>
        <dbReference type="ARBA" id="ARBA00023136"/>
    </source>
</evidence>
<dbReference type="InterPro" id="IPR003660">
    <property type="entry name" value="HAMP_dom"/>
</dbReference>
<dbReference type="GO" id="GO:0005886">
    <property type="term" value="C:plasma membrane"/>
    <property type="evidence" value="ECO:0007669"/>
    <property type="project" value="UniProtKB-SubCell"/>
</dbReference>
<evidence type="ECO:0000313" key="20">
    <source>
        <dbReference type="EMBL" id="KGX91373.1"/>
    </source>
</evidence>
<evidence type="ECO:0000256" key="12">
    <source>
        <dbReference type="ARBA" id="ARBA00023012"/>
    </source>
</evidence>
<keyword evidence="11 17" id="KW-1133">Transmembrane helix</keyword>
<keyword evidence="4" id="KW-1003">Cell membrane</keyword>
<evidence type="ECO:0000256" key="5">
    <source>
        <dbReference type="ARBA" id="ARBA00022553"/>
    </source>
</evidence>
<dbReference type="InterPro" id="IPR004358">
    <property type="entry name" value="Sig_transdc_His_kin-like_C"/>
</dbReference>
<dbReference type="PANTHER" id="PTHR45528">
    <property type="entry name" value="SENSOR HISTIDINE KINASE CPXA"/>
    <property type="match status" value="1"/>
</dbReference>
<dbReference type="InterPro" id="IPR005467">
    <property type="entry name" value="His_kinase_dom"/>
</dbReference>
<keyword evidence="13" id="KW-0843">Virulence</keyword>
<evidence type="ECO:0000256" key="13">
    <source>
        <dbReference type="ARBA" id="ARBA00023026"/>
    </source>
</evidence>
<dbReference type="InterPro" id="IPR036890">
    <property type="entry name" value="HATPase_C_sf"/>
</dbReference>
<dbReference type="FunFam" id="3.30.565.10:FF:000006">
    <property type="entry name" value="Sensor histidine kinase WalK"/>
    <property type="match status" value="1"/>
</dbReference>
<dbReference type="SUPFAM" id="SSF158472">
    <property type="entry name" value="HAMP domain-like"/>
    <property type="match status" value="1"/>
</dbReference>
<keyword evidence="5" id="KW-0597">Phosphoprotein</keyword>
<dbReference type="CDD" id="cd06225">
    <property type="entry name" value="HAMP"/>
    <property type="match status" value="1"/>
</dbReference>
<feature type="transmembrane region" description="Helical" evidence="17">
    <location>
        <begin position="6"/>
        <end position="26"/>
    </location>
</feature>
<dbReference type="SMART" id="SM00387">
    <property type="entry name" value="HATPase_c"/>
    <property type="match status" value="1"/>
</dbReference>
<keyword evidence="21" id="KW-1185">Reference proteome</keyword>
<keyword evidence="10" id="KW-0067">ATP-binding</keyword>
<dbReference type="GO" id="GO:0000155">
    <property type="term" value="F:phosphorelay sensor kinase activity"/>
    <property type="evidence" value="ECO:0007669"/>
    <property type="project" value="InterPro"/>
</dbReference>
<evidence type="ECO:0000256" key="11">
    <source>
        <dbReference type="ARBA" id="ARBA00022989"/>
    </source>
</evidence>
<evidence type="ECO:0000256" key="7">
    <source>
        <dbReference type="ARBA" id="ARBA00022692"/>
    </source>
</evidence>
<evidence type="ECO:0000259" key="19">
    <source>
        <dbReference type="PROSITE" id="PS50885"/>
    </source>
</evidence>